<dbReference type="GO" id="GO:0008757">
    <property type="term" value="F:S-adenosylmethionine-dependent methyltransferase activity"/>
    <property type="evidence" value="ECO:0007669"/>
    <property type="project" value="InterPro"/>
</dbReference>
<evidence type="ECO:0000313" key="3">
    <source>
        <dbReference type="Proteomes" id="UP000254569"/>
    </source>
</evidence>
<feature type="domain" description="Methyltransferase type 11" evidence="1">
    <location>
        <begin position="39"/>
        <end position="130"/>
    </location>
</feature>
<evidence type="ECO:0000313" key="2">
    <source>
        <dbReference type="EMBL" id="SUE15294.1"/>
    </source>
</evidence>
<dbReference type="SUPFAM" id="SSF53335">
    <property type="entry name" value="S-adenosyl-L-methionine-dependent methyltransferases"/>
    <property type="match status" value="1"/>
</dbReference>
<keyword evidence="3" id="KW-1185">Reference proteome</keyword>
<dbReference type="CDD" id="cd02440">
    <property type="entry name" value="AdoMet_MTases"/>
    <property type="match status" value="1"/>
</dbReference>
<dbReference type="PANTHER" id="PTHR43591:SF24">
    <property type="entry name" value="2-METHOXY-6-POLYPRENYL-1,4-BENZOQUINOL METHYLASE, MITOCHONDRIAL"/>
    <property type="match status" value="1"/>
</dbReference>
<dbReference type="Proteomes" id="UP000254569">
    <property type="component" value="Unassembled WGS sequence"/>
</dbReference>
<name>A0A379LYY2_9NOCA</name>
<keyword evidence="2" id="KW-0808">Transferase</keyword>
<accession>A0A379LYY2</accession>
<keyword evidence="2" id="KW-0489">Methyltransferase</keyword>
<dbReference type="InterPro" id="IPR029063">
    <property type="entry name" value="SAM-dependent_MTases_sf"/>
</dbReference>
<dbReference type="InterPro" id="IPR013216">
    <property type="entry name" value="Methyltransf_11"/>
</dbReference>
<sequence length="261" mass="27569">MQFAAPADQYDRFMGRYAPTLAPALADAAGVTAGRRVCDVGCGPGGLARELVARVGAANVAAIDPAPQFAAACRDIAPEIDVRVGVAEHLPWTEGEFDSTMACLVLGFMSDPEEGVREMARVTRPGGTVAACMWDTTAGGMTMLRIFWTAVGTVDPHAPGETTMAGTAEGDIAERFRRAGLTETVDGALSARAEYADFDDFWEPFTFGIGPAGRYLATLPDRQRLAVRDACRAALPSGSFSLDARAWYARATVPESPSTAV</sequence>
<reference evidence="2 3" key="1">
    <citation type="submission" date="2018-06" db="EMBL/GenBank/DDBJ databases">
        <authorList>
            <consortium name="Pathogen Informatics"/>
            <person name="Doyle S."/>
        </authorList>
    </citation>
    <scope>NUCLEOTIDE SEQUENCE [LARGE SCALE GENOMIC DNA]</scope>
    <source>
        <strain evidence="2 3">NCTC13296</strain>
    </source>
</reference>
<dbReference type="Pfam" id="PF08241">
    <property type="entry name" value="Methyltransf_11"/>
    <property type="match status" value="1"/>
</dbReference>
<dbReference type="PANTHER" id="PTHR43591">
    <property type="entry name" value="METHYLTRANSFERASE"/>
    <property type="match status" value="1"/>
</dbReference>
<proteinExistence type="predicted"/>
<evidence type="ECO:0000259" key="1">
    <source>
        <dbReference type="Pfam" id="PF08241"/>
    </source>
</evidence>
<dbReference type="OrthoDB" id="9795634at2"/>
<dbReference type="GO" id="GO:0032259">
    <property type="term" value="P:methylation"/>
    <property type="evidence" value="ECO:0007669"/>
    <property type="project" value="UniProtKB-KW"/>
</dbReference>
<dbReference type="RefSeq" id="WP_064062712.1">
    <property type="nucleotide sequence ID" value="NZ_LPZN01000003.1"/>
</dbReference>
<dbReference type="EC" id="2.1.1.197" evidence="2"/>
<gene>
    <name evidence="2" type="primary">bioC</name>
    <name evidence="2" type="ORF">NCTC13296_02154</name>
</gene>
<dbReference type="GO" id="GO:0102130">
    <property type="term" value="F:malonyl-CoA methyltransferase activity"/>
    <property type="evidence" value="ECO:0007669"/>
    <property type="project" value="UniProtKB-EC"/>
</dbReference>
<dbReference type="EMBL" id="UGVI01000001">
    <property type="protein sequence ID" value="SUE15294.1"/>
    <property type="molecule type" value="Genomic_DNA"/>
</dbReference>
<organism evidence="2 3">
    <name type="scientific">Rhodococcus gordoniae</name>
    <dbReference type="NCBI Taxonomy" id="223392"/>
    <lineage>
        <taxon>Bacteria</taxon>
        <taxon>Bacillati</taxon>
        <taxon>Actinomycetota</taxon>
        <taxon>Actinomycetes</taxon>
        <taxon>Mycobacteriales</taxon>
        <taxon>Nocardiaceae</taxon>
        <taxon>Rhodococcus</taxon>
    </lineage>
</organism>
<dbReference type="AlphaFoldDB" id="A0A379LYY2"/>
<dbReference type="Gene3D" id="3.40.50.150">
    <property type="entry name" value="Vaccinia Virus protein VP39"/>
    <property type="match status" value="1"/>
</dbReference>
<protein>
    <submittedName>
        <fullName evidence="2">Methyltransferase</fullName>
        <ecNumber evidence="2">2.1.1.197</ecNumber>
    </submittedName>
</protein>